<dbReference type="STRING" id="43335.A0A4U5NMF7"/>
<accession>A0A4U5NMF7</accession>
<dbReference type="EMBL" id="RCHU01001018">
    <property type="protein sequence ID" value="TKR84002.1"/>
    <property type="molecule type" value="Genomic_DNA"/>
</dbReference>
<comment type="similarity">
    <text evidence="4">Belongs to the DONSON family.</text>
</comment>
<proteinExistence type="inferred from homology"/>
<dbReference type="GO" id="GO:0033260">
    <property type="term" value="P:nuclear DNA replication"/>
    <property type="evidence" value="ECO:0007669"/>
    <property type="project" value="TreeGrafter"/>
</dbReference>
<reference evidence="5" key="1">
    <citation type="submission" date="2018-10" db="EMBL/GenBank/DDBJ databases">
        <title>Population genomic analysis revealed the cold adaptation of white poplar.</title>
        <authorList>
            <person name="Liu Y.-J."/>
        </authorList>
    </citation>
    <scope>NUCLEOTIDE SEQUENCE [LARGE SCALE GENOMIC DNA]</scope>
    <source>
        <strain evidence="5">PAL-ZL1</strain>
    </source>
</reference>
<evidence type="ECO:0000256" key="3">
    <source>
        <dbReference type="ARBA" id="ARBA00023242"/>
    </source>
</evidence>
<comment type="subcellular location">
    <subcellularLocation>
        <location evidence="1">Nucleus</location>
    </subcellularLocation>
</comment>
<keyword evidence="3" id="KW-0539">Nucleus</keyword>
<protein>
    <recommendedName>
        <fullName evidence="6">Protein downstream neighbor of Son</fullName>
    </recommendedName>
</protein>
<evidence type="ECO:0000256" key="4">
    <source>
        <dbReference type="ARBA" id="ARBA00025806"/>
    </source>
</evidence>
<dbReference type="AlphaFoldDB" id="A0A4U5NMF7"/>
<evidence type="ECO:0008006" key="6">
    <source>
        <dbReference type="Google" id="ProtNLM"/>
    </source>
</evidence>
<evidence type="ECO:0000313" key="5">
    <source>
        <dbReference type="EMBL" id="TKR84002.1"/>
    </source>
</evidence>
<evidence type="ECO:0000256" key="2">
    <source>
        <dbReference type="ARBA" id="ARBA00022473"/>
    </source>
</evidence>
<name>A0A4U5NMF7_POPAL</name>
<gene>
    <name evidence="5" type="ORF">D5086_0000260350</name>
</gene>
<dbReference type="PANTHER" id="PTHR12972:SF0">
    <property type="entry name" value="PROTEIN DOWNSTREAM NEIGHBOR OF SON"/>
    <property type="match status" value="1"/>
</dbReference>
<evidence type="ECO:0000256" key="1">
    <source>
        <dbReference type="ARBA" id="ARBA00004123"/>
    </source>
</evidence>
<organism evidence="5">
    <name type="scientific">Populus alba</name>
    <name type="common">White poplar</name>
    <dbReference type="NCBI Taxonomy" id="43335"/>
    <lineage>
        <taxon>Eukaryota</taxon>
        <taxon>Viridiplantae</taxon>
        <taxon>Streptophyta</taxon>
        <taxon>Embryophyta</taxon>
        <taxon>Tracheophyta</taxon>
        <taxon>Spermatophyta</taxon>
        <taxon>Magnoliopsida</taxon>
        <taxon>eudicotyledons</taxon>
        <taxon>Gunneridae</taxon>
        <taxon>Pentapetalae</taxon>
        <taxon>rosids</taxon>
        <taxon>fabids</taxon>
        <taxon>Malpighiales</taxon>
        <taxon>Salicaceae</taxon>
        <taxon>Saliceae</taxon>
        <taxon>Populus</taxon>
    </lineage>
</organism>
<sequence>MAKVALPGGSLGSANVQIGGAAAALTDGTMVKRKTPSELRGEQLRRKKVIEIVDESPAPLGSKNNGIEMDNWLRRPDASRTPRYINTRMDEVYPIKKSRLRMLSVKDNAKENTSTEQTNSLKNISVLSTLATKRQQLSCTENSVASDEVLKDDVVQPHQTIKNCSQSIFRSVTELSSSGERSSGLAFVEMDKALKGLVAHEPPDTSGLNADSSEKAGNHGGNFCSECHIAGKKAPLDFTLKTRMRVASSFSVNWIHRSIMSSTYNGMPQLASQFGDSKDSSSSGQAMTSQILSSKALHSWVYPQSTLPPAVISVLTSSAIEGDFLRKRQLAWEDSFRSLYYMLRKNICNIFYVCTSQFVVMFTGSDGSGCSKHLCNAYISQSTRGLRSLLREHDVCFSMPLCYSKVEQVTTEDLVELSEIEKQNLGQTRRLSSLSDVDNSPQSLLAFCGNKNVNGLYDFLLNYRSSLTFLSGVDVPVLYSPVPFQNAALSSPEIKCVEVKRAHHIAASPKESTVKDTESSQGSSTGLLSSIEIKDAYIPSWIVCRVCALMDSDGRSFEASFTTERTSIGLNVALETASEKPDQAAAVEGLQESSHSFGIPEASVAPCLRSGFLKGLKYSDGSYVASLSPV</sequence>
<dbReference type="GO" id="GO:0005634">
    <property type="term" value="C:nucleus"/>
    <property type="evidence" value="ECO:0007669"/>
    <property type="project" value="UniProtKB-SubCell"/>
</dbReference>
<keyword evidence="2" id="KW-0217">Developmental protein</keyword>
<dbReference type="PRINTS" id="PR02064">
    <property type="entry name" value="DONSON"/>
</dbReference>
<dbReference type="PANTHER" id="PTHR12972">
    <property type="entry name" value="DOWNSTREAM NEIGHBOR OF SON"/>
    <property type="match status" value="1"/>
</dbReference>
<dbReference type="InterPro" id="IPR024861">
    <property type="entry name" value="Donson"/>
</dbReference>
<comment type="caution">
    <text evidence="5">The sequence shown here is derived from an EMBL/GenBank/DDBJ whole genome shotgun (WGS) entry which is preliminary data.</text>
</comment>